<reference evidence="2" key="1">
    <citation type="submission" date="2020-06" db="EMBL/GenBank/DDBJ databases">
        <authorList>
            <person name="Li T."/>
            <person name="Hu X."/>
            <person name="Zhang T."/>
            <person name="Song X."/>
            <person name="Zhang H."/>
            <person name="Dai N."/>
            <person name="Sheng W."/>
            <person name="Hou X."/>
            <person name="Wei L."/>
        </authorList>
    </citation>
    <scope>NUCLEOTIDE SEQUENCE</scope>
    <source>
        <strain evidence="2">KEN1</strain>
        <tissue evidence="2">Leaf</tissue>
    </source>
</reference>
<feature type="domain" description="Reverse transcriptase Ty1/copia-type" evidence="1">
    <location>
        <begin position="17"/>
        <end position="94"/>
    </location>
</feature>
<dbReference type="InterPro" id="IPR043502">
    <property type="entry name" value="DNA/RNA_pol_sf"/>
</dbReference>
<name>A0AAW2V0Z5_9LAMI</name>
<dbReference type="Pfam" id="PF07727">
    <property type="entry name" value="RVT_2"/>
    <property type="match status" value="1"/>
</dbReference>
<proteinExistence type="predicted"/>
<organism evidence="2">
    <name type="scientific">Sesamum latifolium</name>
    <dbReference type="NCBI Taxonomy" id="2727402"/>
    <lineage>
        <taxon>Eukaryota</taxon>
        <taxon>Viridiplantae</taxon>
        <taxon>Streptophyta</taxon>
        <taxon>Embryophyta</taxon>
        <taxon>Tracheophyta</taxon>
        <taxon>Spermatophyta</taxon>
        <taxon>Magnoliopsida</taxon>
        <taxon>eudicotyledons</taxon>
        <taxon>Gunneridae</taxon>
        <taxon>Pentapetalae</taxon>
        <taxon>asterids</taxon>
        <taxon>lamiids</taxon>
        <taxon>Lamiales</taxon>
        <taxon>Pedaliaceae</taxon>
        <taxon>Sesamum</taxon>
    </lineage>
</organism>
<accession>A0AAW2V0Z5</accession>
<dbReference type="EMBL" id="JACGWN010000011">
    <property type="protein sequence ID" value="KAL0421061.1"/>
    <property type="molecule type" value="Genomic_DNA"/>
</dbReference>
<comment type="caution">
    <text evidence="2">The sequence shown here is derived from an EMBL/GenBank/DDBJ whole genome shotgun (WGS) entry which is preliminary data.</text>
</comment>
<evidence type="ECO:0000313" key="2">
    <source>
        <dbReference type="EMBL" id="KAL0421061.1"/>
    </source>
</evidence>
<sequence length="249" mass="27442">MKRSKCFLLKDIQFQKAMFADDIRIAGSSEQLITEVKNYLDKLFTVKDLGVAKYFLGLEIARCAAGLAITQTKCIKDIVSDTGLNNAKVVTTPLPAGITFTAEARQPLSSPEAYRSLVGRLLYLSLTRPDISHASQQLSQFMQHPCKQHWDAAIHVVKYLKGTSHKGSCILLGTTLISWKTKKQTAVSRSTTEAEYRSMGSTVSKLLSTLRPIISSMSAPNTLKFIATSYGTSTEKGSFLLYMYPPNSS</sequence>
<evidence type="ECO:0000259" key="1">
    <source>
        <dbReference type="Pfam" id="PF07727"/>
    </source>
</evidence>
<dbReference type="AlphaFoldDB" id="A0AAW2V0Z5"/>
<dbReference type="InterPro" id="IPR013103">
    <property type="entry name" value="RVT_2"/>
</dbReference>
<dbReference type="PANTHER" id="PTHR11439:SF470">
    <property type="entry name" value="CYSTEINE-RICH RLK (RECEPTOR-LIKE PROTEIN KINASE) 8"/>
    <property type="match status" value="1"/>
</dbReference>
<reference evidence="2" key="2">
    <citation type="journal article" date="2024" name="Plant">
        <title>Genomic evolution and insights into agronomic trait innovations of Sesamum species.</title>
        <authorList>
            <person name="Miao H."/>
            <person name="Wang L."/>
            <person name="Qu L."/>
            <person name="Liu H."/>
            <person name="Sun Y."/>
            <person name="Le M."/>
            <person name="Wang Q."/>
            <person name="Wei S."/>
            <person name="Zheng Y."/>
            <person name="Lin W."/>
            <person name="Duan Y."/>
            <person name="Cao H."/>
            <person name="Xiong S."/>
            <person name="Wang X."/>
            <person name="Wei L."/>
            <person name="Li C."/>
            <person name="Ma Q."/>
            <person name="Ju M."/>
            <person name="Zhao R."/>
            <person name="Li G."/>
            <person name="Mu C."/>
            <person name="Tian Q."/>
            <person name="Mei H."/>
            <person name="Zhang T."/>
            <person name="Gao T."/>
            <person name="Zhang H."/>
        </authorList>
    </citation>
    <scope>NUCLEOTIDE SEQUENCE</scope>
    <source>
        <strain evidence="2">KEN1</strain>
    </source>
</reference>
<dbReference type="SUPFAM" id="SSF56672">
    <property type="entry name" value="DNA/RNA polymerases"/>
    <property type="match status" value="1"/>
</dbReference>
<dbReference type="PANTHER" id="PTHR11439">
    <property type="entry name" value="GAG-POL-RELATED RETROTRANSPOSON"/>
    <property type="match status" value="1"/>
</dbReference>
<gene>
    <name evidence="2" type="ORF">Slati_3129000</name>
</gene>
<protein>
    <submittedName>
        <fullName evidence="2">Retrovirus-related Pol polyprotein from transposon RE1</fullName>
    </submittedName>
</protein>